<dbReference type="Proteomes" id="UP001596067">
    <property type="component" value="Unassembled WGS sequence"/>
</dbReference>
<gene>
    <name evidence="1" type="ORF">ACFP0N_19845</name>
</gene>
<proteinExistence type="predicted"/>
<organism evidence="1 2">
    <name type="scientific">Kitasatospora aburaviensis</name>
    <dbReference type="NCBI Taxonomy" id="67265"/>
    <lineage>
        <taxon>Bacteria</taxon>
        <taxon>Bacillati</taxon>
        <taxon>Actinomycetota</taxon>
        <taxon>Actinomycetes</taxon>
        <taxon>Kitasatosporales</taxon>
        <taxon>Streptomycetaceae</taxon>
        <taxon>Kitasatospora</taxon>
    </lineage>
</organism>
<name>A0ABW1F1N4_9ACTN</name>
<protein>
    <submittedName>
        <fullName evidence="1">Uncharacterized protein</fullName>
    </submittedName>
</protein>
<evidence type="ECO:0000313" key="2">
    <source>
        <dbReference type="Proteomes" id="UP001596067"/>
    </source>
</evidence>
<evidence type="ECO:0000313" key="1">
    <source>
        <dbReference type="EMBL" id="MFC5887226.1"/>
    </source>
</evidence>
<sequence length="198" mass="21808">MTDTDRHMTTGTGGTTTDIDGEHLLAIYLNDHLAGAYGGAALARRIAREHADGPDAADLRTLAREITQDRNELVDLMRALGVRPRWHRRLLGAAAEKAGRLKLNGRLVHRSPLSDLLEAEAMRSGVQGKIALWRTLRAAGFDELLGSRLERLEARAGRQADILDARQTQAAARVLRHALDRHWPVTGHPVRLTTAHHA</sequence>
<keyword evidence="2" id="KW-1185">Reference proteome</keyword>
<dbReference type="RefSeq" id="WP_313761548.1">
    <property type="nucleotide sequence ID" value="NZ_BAAAVH010000077.1"/>
</dbReference>
<accession>A0ABW1F1N4</accession>
<reference evidence="2" key="1">
    <citation type="journal article" date="2019" name="Int. J. Syst. Evol. Microbiol.">
        <title>The Global Catalogue of Microorganisms (GCM) 10K type strain sequencing project: providing services to taxonomists for standard genome sequencing and annotation.</title>
        <authorList>
            <consortium name="The Broad Institute Genomics Platform"/>
            <consortium name="The Broad Institute Genome Sequencing Center for Infectious Disease"/>
            <person name="Wu L."/>
            <person name="Ma J."/>
        </authorList>
    </citation>
    <scope>NUCLEOTIDE SEQUENCE [LARGE SCALE GENOMIC DNA]</scope>
    <source>
        <strain evidence="2">CGMCC 4.1469</strain>
    </source>
</reference>
<comment type="caution">
    <text evidence="1">The sequence shown here is derived from an EMBL/GenBank/DDBJ whole genome shotgun (WGS) entry which is preliminary data.</text>
</comment>
<dbReference type="EMBL" id="JBHSOD010000024">
    <property type="protein sequence ID" value="MFC5887226.1"/>
    <property type="molecule type" value="Genomic_DNA"/>
</dbReference>